<feature type="transmembrane region" description="Helical" evidence="10">
    <location>
        <begin position="242"/>
        <end position="266"/>
    </location>
</feature>
<organism evidence="12 13">
    <name type="scientific">Staphylococcus phage vB_SscM-1</name>
    <dbReference type="NCBI Taxonomy" id="1868844"/>
    <lineage>
        <taxon>Viruses</taxon>
        <taxon>Duplodnaviria</taxon>
        <taxon>Heunggongvirae</taxon>
        <taxon>Uroviricota</taxon>
        <taxon>Caudoviricetes</taxon>
        <taxon>Herelleviridae</taxon>
        <taxon>Twortvirinae</taxon>
        <taxon>Sciuriunavirus</taxon>
        <taxon>Sciuriunavirus SscM1</taxon>
    </lineage>
</organism>
<accession>A0A1X9I9V4</accession>
<dbReference type="Pfam" id="PF03477">
    <property type="entry name" value="ATP-cone"/>
    <property type="match status" value="1"/>
</dbReference>
<dbReference type="EC" id="1.17.4.1" evidence="3"/>
<dbReference type="PANTHER" id="PTHR23409:SF18">
    <property type="entry name" value="RIBONUCLEOSIDE-DIPHOSPHATE REDUCTASE SUBUNIT M2"/>
    <property type="match status" value="1"/>
</dbReference>
<evidence type="ECO:0000256" key="3">
    <source>
        <dbReference type="ARBA" id="ARBA00012274"/>
    </source>
</evidence>
<sequence length="448" mass="52628">MITQIKKRDGSIVEYDLNKVTNAILKANSETNEYLEDSIDILVDDVDSLLEEKEEVLTVECVQDMVEKVLLGSEFKETAKEYILYRDKRDRERRRDIFKARKELKPYEYPELLEYIRAIQNSYWVHTEFNYTSDIQDYMQNVKPHERTAIKNAMLAIAQVEVSVKTFWGDLYHRMPKWETGAVGATFSESEVRHADAYSHLIELLGLNDEFKNIDNIPALKERVDELSMHIKLSKSEEDKDYVLSVLLFSLFIEHVSLFSQFLIMMSFNKHKNLFRGLSNAIEATSKEEQIHGLFGIELINIIREEHPEWFDEEMEKAVYEACKHSLEAEIKVIDWLYEDGELEFLPKKVVQEFIKNRLNNSLEAVGYEKLFEIDEELIEETAWFDDEVISTKLTDFLSKRSVNYTKFTNSVTEDTLFSSTSEFENSEKEISKDKVNEILRLRMLTRG</sequence>
<dbReference type="InterPro" id="IPR005144">
    <property type="entry name" value="ATP-cone_dom"/>
</dbReference>
<evidence type="ECO:0000313" key="13">
    <source>
        <dbReference type="Proteomes" id="UP000224459"/>
    </source>
</evidence>
<keyword evidence="10" id="KW-0812">Transmembrane</keyword>
<evidence type="ECO:0000313" key="12">
    <source>
        <dbReference type="EMBL" id="ANT44801.1"/>
    </source>
</evidence>
<dbReference type="UniPathway" id="UPA00326"/>
<dbReference type="GO" id="GO:0009263">
    <property type="term" value="P:deoxyribonucleotide biosynthetic process"/>
    <property type="evidence" value="ECO:0007669"/>
    <property type="project" value="InterPro"/>
</dbReference>
<evidence type="ECO:0000256" key="2">
    <source>
        <dbReference type="ARBA" id="ARBA00009303"/>
    </source>
</evidence>
<dbReference type="InterPro" id="IPR009078">
    <property type="entry name" value="Ferritin-like_SF"/>
</dbReference>
<keyword evidence="10" id="KW-0472">Membrane</keyword>
<name>A0A1X9I9V4_9CAUD</name>
<evidence type="ECO:0000259" key="11">
    <source>
        <dbReference type="PROSITE" id="PS51161"/>
    </source>
</evidence>
<keyword evidence="6 9" id="KW-0067">ATP-binding</keyword>
<feature type="domain" description="ATP-cone" evidence="11">
    <location>
        <begin position="3"/>
        <end position="93"/>
    </location>
</feature>
<dbReference type="SUPFAM" id="SSF47240">
    <property type="entry name" value="Ferritin-like"/>
    <property type="match status" value="1"/>
</dbReference>
<keyword evidence="13" id="KW-1185">Reference proteome</keyword>
<evidence type="ECO:0000256" key="10">
    <source>
        <dbReference type="SAM" id="Phobius"/>
    </source>
</evidence>
<keyword evidence="4" id="KW-0479">Metal-binding</keyword>
<dbReference type="InterPro" id="IPR000358">
    <property type="entry name" value="RNR_small_fam"/>
</dbReference>
<protein>
    <recommendedName>
        <fullName evidence="3">ribonucleoside-diphosphate reductase</fullName>
        <ecNumber evidence="3">1.17.4.1</ecNumber>
    </recommendedName>
</protein>
<dbReference type="Proteomes" id="UP000224459">
    <property type="component" value="Segment"/>
</dbReference>
<dbReference type="GO" id="GO:0004748">
    <property type="term" value="F:ribonucleoside-diphosphate reductase activity, thioredoxin disulfide as acceptor"/>
    <property type="evidence" value="ECO:0007669"/>
    <property type="project" value="UniProtKB-EC"/>
</dbReference>
<dbReference type="CDD" id="cd01049">
    <property type="entry name" value="RNRR2"/>
    <property type="match status" value="1"/>
</dbReference>
<proteinExistence type="inferred from homology"/>
<dbReference type="InterPro" id="IPR033909">
    <property type="entry name" value="RNR_small"/>
</dbReference>
<evidence type="ECO:0000256" key="1">
    <source>
        <dbReference type="ARBA" id="ARBA00001962"/>
    </source>
</evidence>
<dbReference type="InterPro" id="IPR012348">
    <property type="entry name" value="RNR-like"/>
</dbReference>
<evidence type="ECO:0000256" key="9">
    <source>
        <dbReference type="PROSITE-ProRule" id="PRU00492"/>
    </source>
</evidence>
<keyword evidence="10" id="KW-1133">Transmembrane helix</keyword>
<keyword evidence="5 9" id="KW-0547">Nucleotide-binding</keyword>
<comment type="cofactor">
    <cofactor evidence="1">
        <name>Fe cation</name>
        <dbReference type="ChEBI" id="CHEBI:24875"/>
    </cofactor>
</comment>
<evidence type="ECO:0000256" key="7">
    <source>
        <dbReference type="ARBA" id="ARBA00023002"/>
    </source>
</evidence>
<dbReference type="GO" id="GO:0046872">
    <property type="term" value="F:metal ion binding"/>
    <property type="evidence" value="ECO:0007669"/>
    <property type="project" value="UniProtKB-KW"/>
</dbReference>
<dbReference type="PROSITE" id="PS51161">
    <property type="entry name" value="ATP_CONE"/>
    <property type="match status" value="1"/>
</dbReference>
<keyword evidence="7" id="KW-0560">Oxidoreductase</keyword>
<evidence type="ECO:0000256" key="4">
    <source>
        <dbReference type="ARBA" id="ARBA00022723"/>
    </source>
</evidence>
<gene>
    <name evidence="12" type="ORF">vB_SscM-1_137</name>
</gene>
<evidence type="ECO:0000256" key="8">
    <source>
        <dbReference type="ARBA" id="ARBA00023004"/>
    </source>
</evidence>
<dbReference type="GO" id="GO:0005524">
    <property type="term" value="F:ATP binding"/>
    <property type="evidence" value="ECO:0007669"/>
    <property type="project" value="UniProtKB-UniRule"/>
</dbReference>
<keyword evidence="8" id="KW-0408">Iron</keyword>
<dbReference type="PANTHER" id="PTHR23409">
    <property type="entry name" value="RIBONUCLEOSIDE-DIPHOSPHATE REDUCTASE SMALL CHAIN"/>
    <property type="match status" value="1"/>
</dbReference>
<reference evidence="13" key="1">
    <citation type="submission" date="2016-04" db="EMBL/GenBank/DDBJ databases">
        <authorList>
            <person name="Gasior T."/>
        </authorList>
    </citation>
    <scope>NUCLEOTIDE SEQUENCE [LARGE SCALE GENOMIC DNA]</scope>
</reference>
<comment type="similarity">
    <text evidence="2">Belongs to the ribonucleoside diphosphate reductase small chain family.</text>
</comment>
<dbReference type="EMBL" id="KX171212">
    <property type="protein sequence ID" value="ANT44801.1"/>
    <property type="molecule type" value="Genomic_DNA"/>
</dbReference>
<dbReference type="Pfam" id="PF00268">
    <property type="entry name" value="Ribonuc_red_sm"/>
    <property type="match status" value="1"/>
</dbReference>
<evidence type="ECO:0000256" key="5">
    <source>
        <dbReference type="ARBA" id="ARBA00022741"/>
    </source>
</evidence>
<dbReference type="Gene3D" id="1.10.620.20">
    <property type="entry name" value="Ribonucleotide Reductase, subunit A"/>
    <property type="match status" value="1"/>
</dbReference>
<evidence type="ECO:0000256" key="6">
    <source>
        <dbReference type="ARBA" id="ARBA00022840"/>
    </source>
</evidence>